<dbReference type="InParanoid" id="D7FHS3"/>
<evidence type="ECO:0000313" key="2">
    <source>
        <dbReference type="EMBL" id="CBJ28628.1"/>
    </source>
</evidence>
<sequence length="72" mass="7554">MSSPPNKPLGSSGSFAQQFGTSTDGGANSVRVQQGLRLTPRYLTANILHHSLGDLASARTARHRHERGNGAG</sequence>
<organism evidence="2 3">
    <name type="scientific">Ectocarpus siliculosus</name>
    <name type="common">Brown alga</name>
    <name type="synonym">Conferva siliculosa</name>
    <dbReference type="NCBI Taxonomy" id="2880"/>
    <lineage>
        <taxon>Eukaryota</taxon>
        <taxon>Sar</taxon>
        <taxon>Stramenopiles</taxon>
        <taxon>Ochrophyta</taxon>
        <taxon>PX clade</taxon>
        <taxon>Phaeophyceae</taxon>
        <taxon>Ectocarpales</taxon>
        <taxon>Ectocarpaceae</taxon>
        <taxon>Ectocarpus</taxon>
    </lineage>
</organism>
<name>D7FHS3_ECTSI</name>
<protein>
    <submittedName>
        <fullName evidence="2">Uncharacterized protein</fullName>
    </submittedName>
</protein>
<reference evidence="2 3" key="1">
    <citation type="journal article" date="2010" name="Nature">
        <title>The Ectocarpus genome and the independent evolution of multicellularity in brown algae.</title>
        <authorList>
            <person name="Cock J.M."/>
            <person name="Sterck L."/>
            <person name="Rouze P."/>
            <person name="Scornet D."/>
            <person name="Allen A.E."/>
            <person name="Amoutzias G."/>
            <person name="Anthouard V."/>
            <person name="Artiguenave F."/>
            <person name="Aury J.M."/>
            <person name="Badger J.H."/>
            <person name="Beszteri B."/>
            <person name="Billiau K."/>
            <person name="Bonnet E."/>
            <person name="Bothwell J.H."/>
            <person name="Bowler C."/>
            <person name="Boyen C."/>
            <person name="Brownlee C."/>
            <person name="Carrano C.J."/>
            <person name="Charrier B."/>
            <person name="Cho G.Y."/>
            <person name="Coelho S.M."/>
            <person name="Collen J."/>
            <person name="Corre E."/>
            <person name="Da Silva C."/>
            <person name="Delage L."/>
            <person name="Delaroque N."/>
            <person name="Dittami S.M."/>
            <person name="Doulbeau S."/>
            <person name="Elias M."/>
            <person name="Farnham G."/>
            <person name="Gachon C.M."/>
            <person name="Gschloessl B."/>
            <person name="Heesch S."/>
            <person name="Jabbari K."/>
            <person name="Jubin C."/>
            <person name="Kawai H."/>
            <person name="Kimura K."/>
            <person name="Kloareg B."/>
            <person name="Kupper F.C."/>
            <person name="Lang D."/>
            <person name="Le Bail A."/>
            <person name="Leblanc C."/>
            <person name="Lerouge P."/>
            <person name="Lohr M."/>
            <person name="Lopez P.J."/>
            <person name="Martens C."/>
            <person name="Maumus F."/>
            <person name="Michel G."/>
            <person name="Miranda-Saavedra D."/>
            <person name="Morales J."/>
            <person name="Moreau H."/>
            <person name="Motomura T."/>
            <person name="Nagasato C."/>
            <person name="Napoli C.A."/>
            <person name="Nelson D.R."/>
            <person name="Nyvall-Collen P."/>
            <person name="Peters A.F."/>
            <person name="Pommier C."/>
            <person name="Potin P."/>
            <person name="Poulain J."/>
            <person name="Quesneville H."/>
            <person name="Read B."/>
            <person name="Rensing S.A."/>
            <person name="Ritter A."/>
            <person name="Rousvoal S."/>
            <person name="Samanta M."/>
            <person name="Samson G."/>
            <person name="Schroeder D.C."/>
            <person name="Segurens B."/>
            <person name="Strittmatter M."/>
            <person name="Tonon T."/>
            <person name="Tregear J.W."/>
            <person name="Valentin K."/>
            <person name="von Dassow P."/>
            <person name="Yamagishi T."/>
            <person name="Van de Peer Y."/>
            <person name="Wincker P."/>
        </authorList>
    </citation>
    <scope>NUCLEOTIDE SEQUENCE [LARGE SCALE GENOMIC DNA]</scope>
    <source>
        <strain evidence="3">Ec32 / CCAP1310/4</strain>
    </source>
</reference>
<evidence type="ECO:0000256" key="1">
    <source>
        <dbReference type="SAM" id="MobiDB-lite"/>
    </source>
</evidence>
<dbReference type="AlphaFoldDB" id="D7FHS3"/>
<feature type="region of interest" description="Disordered" evidence="1">
    <location>
        <begin position="1"/>
        <end position="32"/>
    </location>
</feature>
<dbReference type="Proteomes" id="UP000002630">
    <property type="component" value="Unassembled WGS sequence"/>
</dbReference>
<dbReference type="EMBL" id="FN649760">
    <property type="protein sequence ID" value="CBJ28628.1"/>
    <property type="molecule type" value="Genomic_DNA"/>
</dbReference>
<gene>
    <name evidence="2" type="ORF">Esi_0110_0065</name>
</gene>
<accession>D7FHS3</accession>
<keyword evidence="3" id="KW-1185">Reference proteome</keyword>
<evidence type="ECO:0000313" key="3">
    <source>
        <dbReference type="Proteomes" id="UP000002630"/>
    </source>
</evidence>
<proteinExistence type="predicted"/>